<gene>
    <name evidence="12" type="ORF">FJM67_03300</name>
</gene>
<proteinExistence type="inferred from homology"/>
<protein>
    <recommendedName>
        <fullName evidence="4 10">3-deoxy-D-manno-octulosonic acid transferase</fullName>
        <shortName evidence="10">Kdo transferase</shortName>
        <ecNumber evidence="3 10">2.4.99.12</ecNumber>
    </recommendedName>
    <alternativeName>
        <fullName evidence="6 10">Lipid IV(A) 3-deoxy-D-manno-octulosonic acid transferase</fullName>
    </alternativeName>
</protein>
<dbReference type="FunFam" id="3.40.50.2000:FF:000032">
    <property type="entry name" value="3-deoxy-D-manno-octulosonic acid transferase"/>
    <property type="match status" value="1"/>
</dbReference>
<dbReference type="SUPFAM" id="SSF53756">
    <property type="entry name" value="UDP-Glycosyltransferase/glycogen phosphorylase"/>
    <property type="match status" value="1"/>
</dbReference>
<dbReference type="GO" id="GO:0009244">
    <property type="term" value="P:lipopolysaccharide core region biosynthetic process"/>
    <property type="evidence" value="ECO:0007669"/>
    <property type="project" value="UniProtKB-UniRule"/>
</dbReference>
<evidence type="ECO:0000256" key="2">
    <source>
        <dbReference type="ARBA" id="ARBA00006380"/>
    </source>
</evidence>
<dbReference type="GO" id="GO:0043842">
    <property type="term" value="F:Kdo transferase activity"/>
    <property type="evidence" value="ECO:0007669"/>
    <property type="project" value="UniProtKB-EC"/>
</dbReference>
<evidence type="ECO:0000256" key="5">
    <source>
        <dbReference type="ARBA" id="ARBA00022679"/>
    </source>
</evidence>
<comment type="catalytic activity">
    <reaction evidence="7 10">
        <text>lipid IVA (E. coli) + CMP-3-deoxy-beta-D-manno-octulosonate = alpha-Kdo-(2-&gt;6)-lipid IVA (E. coli) + CMP + H(+)</text>
        <dbReference type="Rhea" id="RHEA:28066"/>
        <dbReference type="ChEBI" id="CHEBI:15378"/>
        <dbReference type="ChEBI" id="CHEBI:58603"/>
        <dbReference type="ChEBI" id="CHEBI:60364"/>
        <dbReference type="ChEBI" id="CHEBI:60377"/>
        <dbReference type="ChEBI" id="CHEBI:85987"/>
        <dbReference type="EC" id="2.4.99.12"/>
    </reaction>
</comment>
<keyword evidence="10" id="KW-1003">Cell membrane</keyword>
<evidence type="ECO:0000256" key="8">
    <source>
        <dbReference type="PIRSR" id="PIRSR639901-1"/>
    </source>
</evidence>
<feature type="site" description="Transition state stabilizer" evidence="9">
    <location>
        <position position="127"/>
    </location>
</feature>
<comment type="caution">
    <text evidence="12">The sequence shown here is derived from an EMBL/GenBank/DDBJ whole genome shotgun (WGS) entry which is preliminary data.</text>
</comment>
<evidence type="ECO:0000256" key="3">
    <source>
        <dbReference type="ARBA" id="ARBA00012621"/>
    </source>
</evidence>
<dbReference type="OrthoDB" id="9789797at2"/>
<keyword evidence="10" id="KW-0472">Membrane</keyword>
<dbReference type="InterPro" id="IPR007507">
    <property type="entry name" value="Glycos_transf_N"/>
</dbReference>
<dbReference type="InterPro" id="IPR038107">
    <property type="entry name" value="Glycos_transf_N_sf"/>
</dbReference>
<sequence length="410" mass="46374">MSNMLGLSLLSTLLLPVYGFICLRFKWRFPSVYRLRDVLGLRGPKGTYQRWLHCASVGEVLAAKPLLDAWLGEGYKVFVTTYTPTGAQQLQRLFHGRVEHCYLPIDHPLFISLWSRKLHFDILVLFEMEFWPVLLAYFSNSPKVVINARMSERSFRRYQKWPRLSRSVFASFTRVLACTRVDAKRIAALGSPSVEVAGNIKFDVNVADAIEKPKFSLSGLKAWAAVSTHEGEEERILQVHQQLRRSLPELVLILVPRHPERFRKVEALARQDFDYVMTRSQNTADQWSQAQVVIGDSMGELLHYCSMAQVVFMGGSLIERGGHNPLEPAALGKAVVSGTHTFNFELVYRELSALDGVAVVESTKELEEKLLVLLTNTAKANKQGQIAQEYVRTHQGALGRVLQSIESMVK</sequence>
<dbReference type="EMBL" id="VFRR01000004">
    <property type="protein sequence ID" value="TPE54668.1"/>
    <property type="molecule type" value="Genomic_DNA"/>
</dbReference>
<dbReference type="PANTHER" id="PTHR42755">
    <property type="entry name" value="3-DEOXY-MANNO-OCTULOSONATE CYTIDYLYLTRANSFERASE"/>
    <property type="match status" value="1"/>
</dbReference>
<evidence type="ECO:0000256" key="6">
    <source>
        <dbReference type="ARBA" id="ARBA00031445"/>
    </source>
</evidence>
<comment type="similarity">
    <text evidence="2">Belongs to the glycosyltransferase group 1 family. Glycosyltransferase 30 subfamily.</text>
</comment>
<evidence type="ECO:0000256" key="7">
    <source>
        <dbReference type="ARBA" id="ARBA00049183"/>
    </source>
</evidence>
<evidence type="ECO:0000313" key="13">
    <source>
        <dbReference type="Proteomes" id="UP000315901"/>
    </source>
</evidence>
<comment type="function">
    <text evidence="10">Involved in lipopolysaccharide (LPS) biosynthesis. Catalyzes the transfer of 3-deoxy-D-manno-octulosonate (Kdo) residue(s) from CMP-Kdo to lipid IV(A), the tetraacyldisaccharide-1,4'-bisphosphate precursor of lipid A.</text>
</comment>
<organism evidence="12 13">
    <name type="scientific">Maribrevibacterium harenarium</name>
    <dbReference type="NCBI Taxonomy" id="2589817"/>
    <lineage>
        <taxon>Bacteria</taxon>
        <taxon>Pseudomonadati</taxon>
        <taxon>Pseudomonadota</taxon>
        <taxon>Gammaproteobacteria</taxon>
        <taxon>Oceanospirillales</taxon>
        <taxon>Oceanospirillaceae</taxon>
        <taxon>Maribrevibacterium</taxon>
    </lineage>
</organism>
<dbReference type="Gene3D" id="3.40.50.2000">
    <property type="entry name" value="Glycogen Phosphorylase B"/>
    <property type="match status" value="1"/>
</dbReference>
<name>A0A501X2G2_9GAMM</name>
<dbReference type="Gene3D" id="3.40.50.11720">
    <property type="entry name" value="3-Deoxy-D-manno-octulosonic-acid transferase, N-terminal domain"/>
    <property type="match status" value="1"/>
</dbReference>
<dbReference type="UniPathway" id="UPA00958"/>
<feature type="domain" description="3-deoxy-D-manno-octulosonic-acid transferase N-terminal" evidence="11">
    <location>
        <begin position="49"/>
        <end position="204"/>
    </location>
</feature>
<evidence type="ECO:0000256" key="9">
    <source>
        <dbReference type="PIRSR" id="PIRSR639901-2"/>
    </source>
</evidence>
<dbReference type="Pfam" id="PF04413">
    <property type="entry name" value="Glycos_transf_N"/>
    <property type="match status" value="1"/>
</dbReference>
<feature type="site" description="Transition state stabilizer" evidence="9">
    <location>
        <position position="201"/>
    </location>
</feature>
<comment type="subcellular location">
    <subcellularLocation>
        <location evidence="10">Cell membrane</location>
    </subcellularLocation>
</comment>
<evidence type="ECO:0000259" key="11">
    <source>
        <dbReference type="Pfam" id="PF04413"/>
    </source>
</evidence>
<dbReference type="GO" id="GO:0009245">
    <property type="term" value="P:lipid A biosynthetic process"/>
    <property type="evidence" value="ECO:0007669"/>
    <property type="project" value="TreeGrafter"/>
</dbReference>
<keyword evidence="10" id="KW-0448">Lipopolysaccharide biosynthesis</keyword>
<dbReference type="AlphaFoldDB" id="A0A501X2G2"/>
<evidence type="ECO:0000256" key="10">
    <source>
        <dbReference type="RuleBase" id="RU365103"/>
    </source>
</evidence>
<accession>A0A501X2G2</accession>
<reference evidence="12 13" key="1">
    <citation type="submission" date="2019-06" db="EMBL/GenBank/DDBJ databases">
        <title>A novel bacterium of genus Marinomonas, isolated from coastal sand.</title>
        <authorList>
            <person name="Huang H."/>
            <person name="Mo K."/>
            <person name="Hu Y."/>
        </authorList>
    </citation>
    <scope>NUCLEOTIDE SEQUENCE [LARGE SCALE GENOMIC DNA]</scope>
    <source>
        <strain evidence="12 13">HB171799</strain>
    </source>
</reference>
<evidence type="ECO:0000256" key="1">
    <source>
        <dbReference type="ARBA" id="ARBA00004713"/>
    </source>
</evidence>
<dbReference type="GO" id="GO:0005886">
    <property type="term" value="C:plasma membrane"/>
    <property type="evidence" value="ECO:0007669"/>
    <property type="project" value="UniProtKB-SubCell"/>
</dbReference>
<evidence type="ECO:0000313" key="12">
    <source>
        <dbReference type="EMBL" id="TPE54668.1"/>
    </source>
</evidence>
<feature type="active site" description="Proton acceptor" evidence="8">
    <location>
        <position position="59"/>
    </location>
</feature>
<dbReference type="InterPro" id="IPR039901">
    <property type="entry name" value="Kdotransferase"/>
</dbReference>
<dbReference type="PANTHER" id="PTHR42755:SF1">
    <property type="entry name" value="3-DEOXY-D-MANNO-OCTULOSONIC ACID TRANSFERASE, MITOCHONDRIAL-RELATED"/>
    <property type="match status" value="1"/>
</dbReference>
<comment type="pathway">
    <text evidence="1 10">Bacterial outer membrane biogenesis; LPS core biosynthesis.</text>
</comment>
<keyword evidence="13" id="KW-1185">Reference proteome</keyword>
<evidence type="ECO:0000256" key="4">
    <source>
        <dbReference type="ARBA" id="ARBA00019077"/>
    </source>
</evidence>
<dbReference type="Proteomes" id="UP000315901">
    <property type="component" value="Unassembled WGS sequence"/>
</dbReference>
<keyword evidence="5 10" id="KW-0808">Transferase</keyword>
<dbReference type="EC" id="2.4.99.12" evidence="3 10"/>